<feature type="compositionally biased region" description="Pro residues" evidence="1">
    <location>
        <begin position="237"/>
        <end position="246"/>
    </location>
</feature>
<dbReference type="EMBL" id="GEDG01005670">
    <property type="protein sequence ID" value="JAP32791.1"/>
    <property type="molecule type" value="Transcribed_RNA"/>
</dbReference>
<feature type="domain" description="DUF1421" evidence="2">
    <location>
        <begin position="485"/>
        <end position="528"/>
    </location>
</feature>
<proteinExistence type="predicted"/>
<dbReference type="PANTHER" id="PTHR31805:SF28">
    <property type="entry name" value="VACUOLAR PROTEIN SORTING-ASSOCIATED PROTEIN 27-LIKE"/>
    <property type="match status" value="1"/>
</dbReference>
<name>A0A0V0IKE0_SOLCH</name>
<feature type="compositionally biased region" description="Polar residues" evidence="1">
    <location>
        <begin position="265"/>
        <end position="295"/>
    </location>
</feature>
<feature type="compositionally biased region" description="Polar residues" evidence="1">
    <location>
        <begin position="34"/>
        <end position="49"/>
    </location>
</feature>
<organism evidence="3">
    <name type="scientific">Solanum chacoense</name>
    <name type="common">Chaco potato</name>
    <dbReference type="NCBI Taxonomy" id="4108"/>
    <lineage>
        <taxon>Eukaryota</taxon>
        <taxon>Viridiplantae</taxon>
        <taxon>Streptophyta</taxon>
        <taxon>Embryophyta</taxon>
        <taxon>Tracheophyta</taxon>
        <taxon>Spermatophyta</taxon>
        <taxon>Magnoliopsida</taxon>
        <taxon>eudicotyledons</taxon>
        <taxon>Gunneridae</taxon>
        <taxon>Pentapetalae</taxon>
        <taxon>asterids</taxon>
        <taxon>lamiids</taxon>
        <taxon>Solanales</taxon>
        <taxon>Solanaceae</taxon>
        <taxon>Solanoideae</taxon>
        <taxon>Solaneae</taxon>
        <taxon>Solanum</taxon>
    </lineage>
</organism>
<dbReference type="AlphaFoldDB" id="A0A0V0IKE0"/>
<feature type="region of interest" description="Disordered" evidence="1">
    <location>
        <begin position="30"/>
        <end position="61"/>
    </location>
</feature>
<evidence type="ECO:0000256" key="1">
    <source>
        <dbReference type="SAM" id="MobiDB-lite"/>
    </source>
</evidence>
<dbReference type="PANTHER" id="PTHR31805">
    <property type="entry name" value="RECEPTOR-LIKE KINASE, PUTATIVE (DUF1421)-RELATED"/>
    <property type="match status" value="1"/>
</dbReference>
<feature type="compositionally biased region" description="Low complexity" evidence="1">
    <location>
        <begin position="247"/>
        <end position="256"/>
    </location>
</feature>
<feature type="region of interest" description="Disordered" evidence="1">
    <location>
        <begin position="227"/>
        <end position="302"/>
    </location>
</feature>
<accession>A0A0V0IKE0</accession>
<feature type="region of interest" description="Disordered" evidence="1">
    <location>
        <begin position="385"/>
        <end position="475"/>
    </location>
</feature>
<feature type="compositionally biased region" description="Basic and acidic residues" evidence="1">
    <location>
        <begin position="189"/>
        <end position="208"/>
    </location>
</feature>
<reference evidence="3" key="1">
    <citation type="submission" date="2015-12" db="EMBL/GenBank/DDBJ databases">
        <title>Gene expression during late stages of embryo sac development: a critical building block for successful pollen-pistil interactions.</title>
        <authorList>
            <person name="Liu Y."/>
            <person name="Joly V."/>
            <person name="Sabar M."/>
            <person name="Matton D.P."/>
        </authorList>
    </citation>
    <scope>NUCLEOTIDE SEQUENCE</scope>
</reference>
<dbReference type="Pfam" id="PF07223">
    <property type="entry name" value="DUF1421"/>
    <property type="match status" value="1"/>
</dbReference>
<evidence type="ECO:0000259" key="2">
    <source>
        <dbReference type="Pfam" id="PF07223"/>
    </source>
</evidence>
<evidence type="ECO:0000313" key="3">
    <source>
        <dbReference type="EMBL" id="JAP32791.1"/>
    </source>
</evidence>
<protein>
    <submittedName>
        <fullName evidence="3">Putative transcription factor SPT20-like</fullName>
    </submittedName>
</protein>
<dbReference type="InterPro" id="IPR010820">
    <property type="entry name" value="DUF1421"/>
</dbReference>
<sequence>MASGSSGRSNNAGSKGFDFASDDILCSYEDYANQDPSNGTHSDPVTAANSAKEFHKSRMTRSSMFPAPAYSPPEESSFNQDMICTIEKTMKKYTDNLMRFLEGISSRLSQLELYCYNLDKSIGEMRSDLVRDHGEADSKLKALEKHVQEVHRSVQILRDKQELAETQKELAKLQLAQKGSTSSSNSQQNEERSAQHLSDDKKSDDSPEVHGQQLALALPHQVAPQASLTNRPVEQPQQPPVPPPQSIPSQSMPQSQGYYLPPPQMANQQAPTQLSQGQFLSSDPQYRNPQMQVTPQPAPPQVNQTLQLQSMPQYQQQWAQQVPQQVQQSQIPTMQQQARPTSPAVYPSYLHSQPNPTPETIPNSMPMQVPFSGVSQPVASRPEAMPYGYDRSGRPLQQQPAAPHLKPSFGAPGDGYAASGAHPTLSPGNAYVMYDGEGTRAQPPPQPNFQQSRYPPSGFPPQNQQPTPSPNLMVRPTQQVRNHPYNELIEKLVSMGYRGDHVVNVIQRLEESGQPVDFNAILDSMNGHSSGGSQRGW</sequence>
<feature type="region of interest" description="Disordered" evidence="1">
    <location>
        <begin position="175"/>
        <end position="211"/>
    </location>
</feature>